<evidence type="ECO:0000313" key="3">
    <source>
        <dbReference type="Proteomes" id="UP000479000"/>
    </source>
</evidence>
<proteinExistence type="predicted"/>
<keyword evidence="3" id="KW-1185">Reference proteome</keyword>
<protein>
    <submittedName>
        <fullName evidence="2">Uncharacterized protein</fullName>
    </submittedName>
</protein>
<dbReference type="EMBL" id="CADCXU010015118">
    <property type="protein sequence ID" value="CAB0004613.1"/>
    <property type="molecule type" value="Genomic_DNA"/>
</dbReference>
<sequence length="149" mass="16948">MDLCGRGGIPGPDRRSGRKSVARLIFTACPMRTEIRCFDRILPILREDPLLTTGFHIKMAFNNIFSTPEEILQEFQRQSLEEDDLEGNYLTTDNEVASESDNEILPDLRVQDEFEVVEDENERSSEDDLGNSDERQFELGKDGGSQFGN</sequence>
<gene>
    <name evidence="2" type="ORF">NTEN_LOCUS10090</name>
</gene>
<feature type="region of interest" description="Disordered" evidence="1">
    <location>
        <begin position="115"/>
        <end position="149"/>
    </location>
</feature>
<organism evidence="2 3">
    <name type="scientific">Nesidiocoris tenuis</name>
    <dbReference type="NCBI Taxonomy" id="355587"/>
    <lineage>
        <taxon>Eukaryota</taxon>
        <taxon>Metazoa</taxon>
        <taxon>Ecdysozoa</taxon>
        <taxon>Arthropoda</taxon>
        <taxon>Hexapoda</taxon>
        <taxon>Insecta</taxon>
        <taxon>Pterygota</taxon>
        <taxon>Neoptera</taxon>
        <taxon>Paraneoptera</taxon>
        <taxon>Hemiptera</taxon>
        <taxon>Heteroptera</taxon>
        <taxon>Panheteroptera</taxon>
        <taxon>Cimicomorpha</taxon>
        <taxon>Miridae</taxon>
        <taxon>Dicyphina</taxon>
        <taxon>Nesidiocoris</taxon>
    </lineage>
</organism>
<dbReference type="AlphaFoldDB" id="A0A6H5GMG1"/>
<feature type="compositionally biased region" description="Basic and acidic residues" evidence="1">
    <location>
        <begin position="122"/>
        <end position="141"/>
    </location>
</feature>
<dbReference type="Proteomes" id="UP000479000">
    <property type="component" value="Unassembled WGS sequence"/>
</dbReference>
<accession>A0A6H5GMG1</accession>
<evidence type="ECO:0000313" key="2">
    <source>
        <dbReference type="EMBL" id="CAB0004613.1"/>
    </source>
</evidence>
<evidence type="ECO:0000256" key="1">
    <source>
        <dbReference type="SAM" id="MobiDB-lite"/>
    </source>
</evidence>
<name>A0A6H5GMG1_9HEMI</name>
<reference evidence="2 3" key="1">
    <citation type="submission" date="2020-02" db="EMBL/GenBank/DDBJ databases">
        <authorList>
            <person name="Ferguson B K."/>
        </authorList>
    </citation>
    <scope>NUCLEOTIDE SEQUENCE [LARGE SCALE GENOMIC DNA]</scope>
</reference>